<proteinExistence type="predicted"/>
<dbReference type="Gene3D" id="2.30.29.50">
    <property type="entry name" value="Bacterial Pleckstrin homology domain"/>
    <property type="match status" value="1"/>
</dbReference>
<gene>
    <name evidence="2" type="ORF">IBL25_22045</name>
</gene>
<dbReference type="InterPro" id="IPR012544">
    <property type="entry name" value="PHb"/>
</dbReference>
<dbReference type="RefSeq" id="WP_187780650.1">
    <property type="nucleotide sequence ID" value="NZ_JACTUZ010000165.1"/>
</dbReference>
<accession>A0ABR7RCP5</accession>
<evidence type="ECO:0000313" key="3">
    <source>
        <dbReference type="Proteomes" id="UP000603940"/>
    </source>
</evidence>
<dbReference type="SUPFAM" id="SSF50729">
    <property type="entry name" value="PH domain-like"/>
    <property type="match status" value="1"/>
</dbReference>
<sequence length="127" mass="13844">MLGRILGAVTGDAGRVEPAALGPRFQEALLPGEEVLAAFRTVRDGFALTDWRVMVMDRQGVTGSKTEIVSIPYRSIHRFSVEAGGTTDLDEELKIWDRAGVEPFAFSFRRGSGVAMAAHAILAQRLR</sequence>
<comment type="caution">
    <text evidence="2">The sequence shown here is derived from an EMBL/GenBank/DDBJ whole genome shotgun (WGS) entry which is preliminary data.</text>
</comment>
<evidence type="ECO:0000313" key="2">
    <source>
        <dbReference type="EMBL" id="MBC9179629.1"/>
    </source>
</evidence>
<keyword evidence="3" id="KW-1185">Reference proteome</keyword>
<reference evidence="2 3" key="1">
    <citation type="journal article" date="2009" name="Int. J. Syst. Evol. Microbiol.">
        <title>Transfer of Teichococcus ludipueritiae and Muricoccus roseus to the genus Roseomonas, as Roseomonas ludipueritiae comb. nov. and Roseomonas rosea comb. nov., respectively, and emended description of the genus Roseomonas.</title>
        <authorList>
            <person name="Sanchez-Porro C."/>
            <person name="Gallego V."/>
            <person name="Busse H.J."/>
            <person name="Kampfer P."/>
            <person name="Ventosa A."/>
        </authorList>
    </citation>
    <scope>NUCLEOTIDE SEQUENCE [LARGE SCALE GENOMIC DNA]</scope>
    <source>
        <strain evidence="2 3">DSM 14915</strain>
    </source>
</reference>
<dbReference type="Pfam" id="PF08000">
    <property type="entry name" value="bPH_1"/>
    <property type="match status" value="1"/>
</dbReference>
<organism evidence="2 3">
    <name type="scientific">Pseudoroseomonas ludipueritiae</name>
    <dbReference type="NCBI Taxonomy" id="198093"/>
    <lineage>
        <taxon>Bacteria</taxon>
        <taxon>Pseudomonadati</taxon>
        <taxon>Pseudomonadota</taxon>
        <taxon>Alphaproteobacteria</taxon>
        <taxon>Acetobacterales</taxon>
        <taxon>Acetobacteraceae</taxon>
        <taxon>Pseudoroseomonas</taxon>
    </lineage>
</organism>
<protein>
    <submittedName>
        <fullName evidence="2">PH domain-containing protein</fullName>
    </submittedName>
</protein>
<dbReference type="CDD" id="cd13225">
    <property type="entry name" value="PH-like_bacteria"/>
    <property type="match status" value="1"/>
</dbReference>
<name>A0ABR7RCP5_9PROT</name>
<evidence type="ECO:0000259" key="1">
    <source>
        <dbReference type="Pfam" id="PF08000"/>
    </source>
</evidence>
<feature type="domain" description="Bacterial Pleckstrin homology" evidence="1">
    <location>
        <begin position="9"/>
        <end position="120"/>
    </location>
</feature>
<dbReference type="InterPro" id="IPR037063">
    <property type="entry name" value="PHb_sf"/>
</dbReference>
<dbReference type="Proteomes" id="UP000603940">
    <property type="component" value="Unassembled WGS sequence"/>
</dbReference>
<dbReference type="EMBL" id="JACTUZ010000165">
    <property type="protein sequence ID" value="MBC9179629.1"/>
    <property type="molecule type" value="Genomic_DNA"/>
</dbReference>